<dbReference type="PANTHER" id="PTHR42760">
    <property type="entry name" value="SHORT-CHAIN DEHYDROGENASES/REDUCTASES FAMILY MEMBER"/>
    <property type="match status" value="1"/>
</dbReference>
<dbReference type="EMBL" id="AMGV01000006">
    <property type="protein sequence ID" value="KEF56096.1"/>
    <property type="molecule type" value="Genomic_DNA"/>
</dbReference>
<dbReference type="PANTHER" id="PTHR42760:SF122">
    <property type="entry name" value="NAD(P)-BINDING PROTEIN"/>
    <property type="match status" value="1"/>
</dbReference>
<dbReference type="Pfam" id="PF00106">
    <property type="entry name" value="adh_short"/>
    <property type="match status" value="1"/>
</dbReference>
<sequence length="315" mass="34310">MDQALIEKLLKSVSDTNVTKTIHRKAYPAISPSRPELSQAGKVVLIPGGGTGVGISIARAFVRACADTVIIIGRRADVLAAATIQLQREAKTVGSSTKIVHRTVDIVDVTQVDAFWKELAAQNIIVDVWVANAAKFTEPKPVLKLGVEEVWSQVEVNAKSPLYFAERLYAQPGDKQKFIVNLSTSAVHMMAHPGIKDRPAYSLSKATSTLVFQVLAQDVPAEKVQVVSFHPGLIYSDGWINMGVPRGDLFDDDDLCGGFAVWLATKAAGFLHGRFVWSLWDIDELSTGDIRKRIEEDPYFLRLSVAGLNGGNLSV</sequence>
<dbReference type="CDD" id="cd05233">
    <property type="entry name" value="SDR_c"/>
    <property type="match status" value="1"/>
</dbReference>
<dbReference type="Proteomes" id="UP000027920">
    <property type="component" value="Unassembled WGS sequence"/>
</dbReference>
<comment type="caution">
    <text evidence="2">The sequence shown here is derived from an EMBL/GenBank/DDBJ whole genome shotgun (WGS) entry which is preliminary data.</text>
</comment>
<name>A0A072P882_9EURO</name>
<keyword evidence="3" id="KW-1185">Reference proteome</keyword>
<dbReference type="HOGENOM" id="CLU_010194_8_2_1"/>
<dbReference type="SUPFAM" id="SSF51735">
    <property type="entry name" value="NAD(P)-binding Rossmann-fold domains"/>
    <property type="match status" value="1"/>
</dbReference>
<protein>
    <recommendedName>
        <fullName evidence="4">NAD(P)-binding protein</fullName>
    </recommendedName>
</protein>
<dbReference type="Gene3D" id="3.40.50.720">
    <property type="entry name" value="NAD(P)-binding Rossmann-like Domain"/>
    <property type="match status" value="1"/>
</dbReference>
<dbReference type="VEuPathDB" id="FungiDB:A1O9_07677"/>
<evidence type="ECO:0008006" key="4">
    <source>
        <dbReference type="Google" id="ProtNLM"/>
    </source>
</evidence>
<comment type="similarity">
    <text evidence="1">Belongs to the short-chain dehydrogenases/reductases (SDR) family.</text>
</comment>
<reference evidence="2 3" key="1">
    <citation type="submission" date="2013-03" db="EMBL/GenBank/DDBJ databases">
        <title>The Genome Sequence of Exophiala aquamarina CBS 119918.</title>
        <authorList>
            <consortium name="The Broad Institute Genomics Platform"/>
            <person name="Cuomo C."/>
            <person name="de Hoog S."/>
            <person name="Gorbushina A."/>
            <person name="Walker B."/>
            <person name="Young S.K."/>
            <person name="Zeng Q."/>
            <person name="Gargeya S."/>
            <person name="Fitzgerald M."/>
            <person name="Haas B."/>
            <person name="Abouelleil A."/>
            <person name="Allen A.W."/>
            <person name="Alvarado L."/>
            <person name="Arachchi H.M."/>
            <person name="Berlin A.M."/>
            <person name="Chapman S.B."/>
            <person name="Gainer-Dewar J."/>
            <person name="Goldberg J."/>
            <person name="Griggs A."/>
            <person name="Gujja S."/>
            <person name="Hansen M."/>
            <person name="Howarth C."/>
            <person name="Imamovic A."/>
            <person name="Ireland A."/>
            <person name="Larimer J."/>
            <person name="McCowan C."/>
            <person name="Murphy C."/>
            <person name="Pearson M."/>
            <person name="Poon T.W."/>
            <person name="Priest M."/>
            <person name="Roberts A."/>
            <person name="Saif S."/>
            <person name="Shea T."/>
            <person name="Sisk P."/>
            <person name="Sykes S."/>
            <person name="Wortman J."/>
            <person name="Nusbaum C."/>
            <person name="Birren B."/>
        </authorList>
    </citation>
    <scope>NUCLEOTIDE SEQUENCE [LARGE SCALE GENOMIC DNA]</scope>
    <source>
        <strain evidence="2 3">CBS 119918</strain>
    </source>
</reference>
<dbReference type="OrthoDB" id="1933717at2759"/>
<dbReference type="AlphaFoldDB" id="A0A072P882"/>
<dbReference type="GeneID" id="25282590"/>
<dbReference type="InterPro" id="IPR036291">
    <property type="entry name" value="NAD(P)-bd_dom_sf"/>
</dbReference>
<evidence type="ECO:0000256" key="1">
    <source>
        <dbReference type="ARBA" id="ARBA00006484"/>
    </source>
</evidence>
<dbReference type="GO" id="GO:0016616">
    <property type="term" value="F:oxidoreductase activity, acting on the CH-OH group of donors, NAD or NADP as acceptor"/>
    <property type="evidence" value="ECO:0007669"/>
    <property type="project" value="TreeGrafter"/>
</dbReference>
<accession>A0A072P882</accession>
<dbReference type="RefSeq" id="XP_013258686.1">
    <property type="nucleotide sequence ID" value="XM_013403232.1"/>
</dbReference>
<dbReference type="InterPro" id="IPR002347">
    <property type="entry name" value="SDR_fam"/>
</dbReference>
<dbReference type="PRINTS" id="PR00081">
    <property type="entry name" value="GDHRDH"/>
</dbReference>
<proteinExistence type="inferred from homology"/>
<evidence type="ECO:0000313" key="3">
    <source>
        <dbReference type="Proteomes" id="UP000027920"/>
    </source>
</evidence>
<gene>
    <name evidence="2" type="ORF">A1O9_07677</name>
</gene>
<dbReference type="GO" id="GO:0048038">
    <property type="term" value="F:quinone binding"/>
    <property type="evidence" value="ECO:0007669"/>
    <property type="project" value="TreeGrafter"/>
</dbReference>
<evidence type="ECO:0000313" key="2">
    <source>
        <dbReference type="EMBL" id="KEF56096.1"/>
    </source>
</evidence>
<organism evidence="2 3">
    <name type="scientific">Exophiala aquamarina CBS 119918</name>
    <dbReference type="NCBI Taxonomy" id="1182545"/>
    <lineage>
        <taxon>Eukaryota</taxon>
        <taxon>Fungi</taxon>
        <taxon>Dikarya</taxon>
        <taxon>Ascomycota</taxon>
        <taxon>Pezizomycotina</taxon>
        <taxon>Eurotiomycetes</taxon>
        <taxon>Chaetothyriomycetidae</taxon>
        <taxon>Chaetothyriales</taxon>
        <taxon>Herpotrichiellaceae</taxon>
        <taxon>Exophiala</taxon>
    </lineage>
</organism>
<dbReference type="STRING" id="1182545.A0A072P882"/>
<dbReference type="GO" id="GO:0006633">
    <property type="term" value="P:fatty acid biosynthetic process"/>
    <property type="evidence" value="ECO:0007669"/>
    <property type="project" value="TreeGrafter"/>
</dbReference>